<feature type="transmembrane region" description="Helical" evidence="9">
    <location>
        <begin position="191"/>
        <end position="211"/>
    </location>
</feature>
<evidence type="ECO:0000313" key="12">
    <source>
        <dbReference type="Proteomes" id="UP001497472"/>
    </source>
</evidence>
<keyword evidence="5" id="KW-0297">G-protein coupled receptor</keyword>
<feature type="transmembrane region" description="Helical" evidence="9">
    <location>
        <begin position="352"/>
        <end position="373"/>
    </location>
</feature>
<feature type="transmembrane region" description="Helical" evidence="9">
    <location>
        <begin position="6"/>
        <end position="28"/>
    </location>
</feature>
<dbReference type="EMBL" id="CAVLEF010000279">
    <property type="protein sequence ID" value="CAK1554636.1"/>
    <property type="molecule type" value="Genomic_DNA"/>
</dbReference>
<evidence type="ECO:0000256" key="5">
    <source>
        <dbReference type="ARBA" id="ARBA00023040"/>
    </source>
</evidence>
<dbReference type="Proteomes" id="UP001497472">
    <property type="component" value="Unassembled WGS sequence"/>
</dbReference>
<keyword evidence="12" id="KW-1185">Reference proteome</keyword>
<sequence>MQYVDVIIASITSFGRLTVANVGVKIVLNTAQNYMMGQSRNFTPTPQPHPPRPYNKPLFEKLGFVLLKYFVYILFQSGIPYVITVKVHPMYGVKNSTNSTGEPIFSPVTLSDEWPKVGRLIFVVTLCTLGTTLNGFFVASFFVESSLRKIGLVFLACVGMADMLITSGAMAVSSVILLAGEWDNLYVCSSVHFLGITSTYCFSMLFMFVALEDYMRLCCSTMVYNLIIKCNASAICVTIFILSFSLAGIGVYMNLDYDYCARAHYGNRYFRAVSGIIFHAAPSVLTTFCLISSYLWIKRRALKQVNYRRSYAYGRDYSYAVLNIVSYLVFIFAWLPYLITLLDIAYASNSKYYYSVWFGQGRAAFTSFMYPILNRNFRRAFAHLFNYCCCKSNLSAPLANRHRREYSRPLATRVRVLHPNMFIARSAQLRTYQPRVSTHEL</sequence>
<evidence type="ECO:0000256" key="7">
    <source>
        <dbReference type="ARBA" id="ARBA00023170"/>
    </source>
</evidence>
<dbReference type="PROSITE" id="PS50262">
    <property type="entry name" value="G_PROTEIN_RECEP_F1_2"/>
    <property type="match status" value="1"/>
</dbReference>
<protein>
    <recommendedName>
        <fullName evidence="10">G-protein coupled receptors family 1 profile domain-containing protein</fullName>
    </recommendedName>
</protein>
<feature type="transmembrane region" description="Helical" evidence="9">
    <location>
        <begin position="317"/>
        <end position="340"/>
    </location>
</feature>
<feature type="transmembrane region" description="Helical" evidence="9">
    <location>
        <begin position="120"/>
        <end position="143"/>
    </location>
</feature>
<feature type="domain" description="G-protein coupled receptors family 1 profile" evidence="10">
    <location>
        <begin position="133"/>
        <end position="374"/>
    </location>
</feature>
<feature type="transmembrane region" description="Helical" evidence="9">
    <location>
        <begin position="273"/>
        <end position="297"/>
    </location>
</feature>
<evidence type="ECO:0000256" key="3">
    <source>
        <dbReference type="ARBA" id="ARBA00022692"/>
    </source>
</evidence>
<evidence type="ECO:0000256" key="9">
    <source>
        <dbReference type="SAM" id="Phobius"/>
    </source>
</evidence>
<keyword evidence="4 9" id="KW-1133">Transmembrane helix</keyword>
<proteinExistence type="predicted"/>
<comment type="subcellular location">
    <subcellularLocation>
        <location evidence="1">Cell membrane</location>
        <topology evidence="1">Multi-pass membrane protein</topology>
    </subcellularLocation>
</comment>
<feature type="transmembrane region" description="Helical" evidence="9">
    <location>
        <begin position="62"/>
        <end position="83"/>
    </location>
</feature>
<dbReference type="CDD" id="cd00637">
    <property type="entry name" value="7tm_classA_rhodopsin-like"/>
    <property type="match status" value="1"/>
</dbReference>
<feature type="transmembrane region" description="Helical" evidence="9">
    <location>
        <begin position="150"/>
        <end position="179"/>
    </location>
</feature>
<dbReference type="AlphaFoldDB" id="A0AAV1K1S2"/>
<dbReference type="GO" id="GO:0005886">
    <property type="term" value="C:plasma membrane"/>
    <property type="evidence" value="ECO:0007669"/>
    <property type="project" value="UniProtKB-SubCell"/>
</dbReference>
<keyword evidence="7" id="KW-0675">Receptor</keyword>
<feature type="transmembrane region" description="Helical" evidence="9">
    <location>
        <begin position="232"/>
        <end position="253"/>
    </location>
</feature>
<evidence type="ECO:0000259" key="10">
    <source>
        <dbReference type="PROSITE" id="PS50262"/>
    </source>
</evidence>
<evidence type="ECO:0000313" key="11">
    <source>
        <dbReference type="EMBL" id="CAK1554636.1"/>
    </source>
</evidence>
<keyword evidence="6 9" id="KW-0472">Membrane</keyword>
<dbReference type="GO" id="GO:0004930">
    <property type="term" value="F:G protein-coupled receptor activity"/>
    <property type="evidence" value="ECO:0007669"/>
    <property type="project" value="UniProtKB-KW"/>
</dbReference>
<evidence type="ECO:0000256" key="6">
    <source>
        <dbReference type="ARBA" id="ARBA00023136"/>
    </source>
</evidence>
<comment type="caution">
    <text evidence="11">The sequence shown here is derived from an EMBL/GenBank/DDBJ whole genome shotgun (WGS) entry which is preliminary data.</text>
</comment>
<evidence type="ECO:0000256" key="8">
    <source>
        <dbReference type="ARBA" id="ARBA00023224"/>
    </source>
</evidence>
<dbReference type="InterPro" id="IPR017452">
    <property type="entry name" value="GPCR_Rhodpsn_7TM"/>
</dbReference>
<keyword evidence="2" id="KW-1003">Cell membrane</keyword>
<keyword evidence="8" id="KW-0807">Transducer</keyword>
<dbReference type="Gene3D" id="1.20.1070.10">
    <property type="entry name" value="Rhodopsin 7-helix transmembrane proteins"/>
    <property type="match status" value="1"/>
</dbReference>
<dbReference type="PANTHER" id="PTHR24228">
    <property type="entry name" value="B2 BRADYKININ RECEPTOR/ANGIOTENSIN II RECEPTOR"/>
    <property type="match status" value="1"/>
</dbReference>
<reference evidence="11 12" key="1">
    <citation type="submission" date="2023-11" db="EMBL/GenBank/DDBJ databases">
        <authorList>
            <person name="Okamura Y."/>
        </authorList>
    </citation>
    <scope>NUCLEOTIDE SEQUENCE [LARGE SCALE GENOMIC DNA]</scope>
</reference>
<organism evidence="11 12">
    <name type="scientific">Leptosia nina</name>
    <dbReference type="NCBI Taxonomy" id="320188"/>
    <lineage>
        <taxon>Eukaryota</taxon>
        <taxon>Metazoa</taxon>
        <taxon>Ecdysozoa</taxon>
        <taxon>Arthropoda</taxon>
        <taxon>Hexapoda</taxon>
        <taxon>Insecta</taxon>
        <taxon>Pterygota</taxon>
        <taxon>Neoptera</taxon>
        <taxon>Endopterygota</taxon>
        <taxon>Lepidoptera</taxon>
        <taxon>Glossata</taxon>
        <taxon>Ditrysia</taxon>
        <taxon>Papilionoidea</taxon>
        <taxon>Pieridae</taxon>
        <taxon>Pierinae</taxon>
        <taxon>Leptosia</taxon>
    </lineage>
</organism>
<keyword evidence="3 9" id="KW-0812">Transmembrane</keyword>
<dbReference type="SUPFAM" id="SSF81321">
    <property type="entry name" value="Family A G protein-coupled receptor-like"/>
    <property type="match status" value="1"/>
</dbReference>
<evidence type="ECO:0000256" key="4">
    <source>
        <dbReference type="ARBA" id="ARBA00022989"/>
    </source>
</evidence>
<name>A0AAV1K1S2_9NEOP</name>
<dbReference type="PANTHER" id="PTHR24228:SF59">
    <property type="entry name" value="NEUROPEPTIDE RECEPTOR 15"/>
    <property type="match status" value="1"/>
</dbReference>
<accession>A0AAV1K1S2</accession>
<evidence type="ECO:0000256" key="1">
    <source>
        <dbReference type="ARBA" id="ARBA00004651"/>
    </source>
</evidence>
<evidence type="ECO:0000256" key="2">
    <source>
        <dbReference type="ARBA" id="ARBA00022475"/>
    </source>
</evidence>
<gene>
    <name evidence="11" type="ORF">LNINA_LOCUS13528</name>
</gene>